<dbReference type="RefSeq" id="WP_089688596.1">
    <property type="nucleotide sequence ID" value="NZ_FNFO01000019.1"/>
</dbReference>
<dbReference type="OrthoDB" id="9816431at2"/>
<dbReference type="InterPro" id="IPR010921">
    <property type="entry name" value="Trp_repressor/repl_initiator"/>
</dbReference>
<gene>
    <name evidence="1" type="ORF">SAMN05421823_11939</name>
</gene>
<protein>
    <recommendedName>
        <fullName evidence="3">DnaA protein helix-turn-helix</fullName>
    </recommendedName>
</protein>
<reference evidence="1 2" key="1">
    <citation type="submission" date="2016-10" db="EMBL/GenBank/DDBJ databases">
        <authorList>
            <person name="de Groot N.N."/>
        </authorList>
    </citation>
    <scope>NUCLEOTIDE SEQUENCE [LARGE SCALE GENOMIC DNA]</scope>
    <source>
        <strain evidence="1 2">DSM 25186</strain>
    </source>
</reference>
<keyword evidence="2" id="KW-1185">Reference proteome</keyword>
<organism evidence="1 2">
    <name type="scientific">Catalinimonas alkaloidigena</name>
    <dbReference type="NCBI Taxonomy" id="1075417"/>
    <lineage>
        <taxon>Bacteria</taxon>
        <taxon>Pseudomonadati</taxon>
        <taxon>Bacteroidota</taxon>
        <taxon>Cytophagia</taxon>
        <taxon>Cytophagales</taxon>
        <taxon>Catalimonadaceae</taxon>
        <taxon>Catalinimonas</taxon>
    </lineage>
</organism>
<dbReference type="Gene3D" id="1.10.1750.10">
    <property type="match status" value="1"/>
</dbReference>
<dbReference type="EMBL" id="FNFO01000019">
    <property type="protein sequence ID" value="SDM68034.1"/>
    <property type="molecule type" value="Genomic_DNA"/>
</dbReference>
<accession>A0A1G9V7A8</accession>
<proteinExistence type="predicted"/>
<sequence>MIAQQAPVSTLVNVLCDRMFPHNRMQKRDRMFTFLCLTVCRAGNLSLDQLFSDRRHATVEARALCYFLMHREQGLTVRAIAARFGTSIGAVWDGIERFRHITAQPRLFQDSYAAYLEALTSLKDYQKTLNDC</sequence>
<evidence type="ECO:0000313" key="2">
    <source>
        <dbReference type="Proteomes" id="UP000198510"/>
    </source>
</evidence>
<dbReference type="GO" id="GO:0043565">
    <property type="term" value="F:sequence-specific DNA binding"/>
    <property type="evidence" value="ECO:0007669"/>
    <property type="project" value="InterPro"/>
</dbReference>
<dbReference type="SUPFAM" id="SSF48295">
    <property type="entry name" value="TrpR-like"/>
    <property type="match status" value="1"/>
</dbReference>
<dbReference type="STRING" id="1075417.SAMN05421823_11939"/>
<evidence type="ECO:0008006" key="3">
    <source>
        <dbReference type="Google" id="ProtNLM"/>
    </source>
</evidence>
<dbReference type="Proteomes" id="UP000198510">
    <property type="component" value="Unassembled WGS sequence"/>
</dbReference>
<name>A0A1G9V7A8_9BACT</name>
<evidence type="ECO:0000313" key="1">
    <source>
        <dbReference type="EMBL" id="SDM68034.1"/>
    </source>
</evidence>
<dbReference type="AlphaFoldDB" id="A0A1G9V7A8"/>